<feature type="compositionally biased region" description="Polar residues" evidence="1">
    <location>
        <begin position="248"/>
        <end position="262"/>
    </location>
</feature>
<dbReference type="OrthoDB" id="1022638at2759"/>
<dbReference type="Pfam" id="PF00651">
    <property type="entry name" value="BTB"/>
    <property type="match status" value="1"/>
</dbReference>
<reference evidence="3 4" key="1">
    <citation type="journal article" date="2016" name="Genome Biol. Evol.">
        <title>Draft genome sequence of an aflatoxigenic Aspergillus species, A. bombycis.</title>
        <authorList>
            <person name="Moore G.G."/>
            <person name="Mack B.M."/>
            <person name="Beltz S.B."/>
            <person name="Gilbert M.K."/>
        </authorList>
    </citation>
    <scope>NUCLEOTIDE SEQUENCE [LARGE SCALE GENOMIC DNA]</scope>
    <source>
        <strain evidence="4">NRRL 26010</strain>
    </source>
</reference>
<evidence type="ECO:0000313" key="4">
    <source>
        <dbReference type="Proteomes" id="UP000179179"/>
    </source>
</evidence>
<evidence type="ECO:0000256" key="1">
    <source>
        <dbReference type="SAM" id="MobiDB-lite"/>
    </source>
</evidence>
<dbReference type="EMBL" id="LYCR01000061">
    <property type="protein sequence ID" value="OGM44047.1"/>
    <property type="molecule type" value="Genomic_DNA"/>
</dbReference>
<gene>
    <name evidence="3" type="ORF">ABOM_007797</name>
</gene>
<evidence type="ECO:0000313" key="3">
    <source>
        <dbReference type="EMBL" id="OGM44047.1"/>
    </source>
</evidence>
<feature type="region of interest" description="Disordered" evidence="1">
    <location>
        <begin position="210"/>
        <end position="281"/>
    </location>
</feature>
<dbReference type="Gene3D" id="3.30.710.10">
    <property type="entry name" value="Potassium Channel Kv1.1, Chain A"/>
    <property type="match status" value="1"/>
</dbReference>
<dbReference type="CDD" id="cd18186">
    <property type="entry name" value="BTB_POZ_ZBTB_KLHL-like"/>
    <property type="match status" value="1"/>
</dbReference>
<evidence type="ECO:0000259" key="2">
    <source>
        <dbReference type="PROSITE" id="PS50097"/>
    </source>
</evidence>
<dbReference type="InterPro" id="IPR011333">
    <property type="entry name" value="SKP1/BTB/POZ_sf"/>
</dbReference>
<dbReference type="Proteomes" id="UP000179179">
    <property type="component" value="Unassembled WGS sequence"/>
</dbReference>
<dbReference type="SMART" id="SM00225">
    <property type="entry name" value="BTB"/>
    <property type="match status" value="1"/>
</dbReference>
<dbReference type="PROSITE" id="PS50097">
    <property type="entry name" value="BTB"/>
    <property type="match status" value="1"/>
</dbReference>
<sequence length="281" mass="32319">MAIPFSKNILTAGIAHINVGVDDTPFDVHLELLCDHSPYFDELYEDRTVKPLTDFTISFPDDDPDVFSLLIGWMYRGEIAETSSAPRTSLYLLFELWVLAEKFKMVDLQNNVISLCKTRIDDKRGTIFGDHTIDYVYNRTLPKSPLRLLLIDTWVQYATKSRFLGRENLPREFLEELCCALMEWKEGKMETVGHTDTAWPYLVHPSPWKDKARETPLQGEESEMMRLATPDQLKNRKFKRPSSRTHRATPTPSLQVMTPTSTDAEKDPRDQITSGMSSLQI</sequence>
<dbReference type="InterPro" id="IPR000210">
    <property type="entry name" value="BTB/POZ_dom"/>
</dbReference>
<dbReference type="SUPFAM" id="SSF54695">
    <property type="entry name" value="POZ domain"/>
    <property type="match status" value="1"/>
</dbReference>
<dbReference type="AlphaFoldDB" id="A0A1F7ZXA4"/>
<comment type="caution">
    <text evidence="3">The sequence shown here is derived from an EMBL/GenBank/DDBJ whole genome shotgun (WGS) entry which is preliminary data.</text>
</comment>
<keyword evidence="4" id="KW-1185">Reference proteome</keyword>
<feature type="compositionally biased region" description="Polar residues" evidence="1">
    <location>
        <begin position="271"/>
        <end position="281"/>
    </location>
</feature>
<dbReference type="RefSeq" id="XP_022387764.1">
    <property type="nucleotide sequence ID" value="XM_022534926.1"/>
</dbReference>
<dbReference type="PANTHER" id="PTHR47843">
    <property type="entry name" value="BTB DOMAIN-CONTAINING PROTEIN-RELATED"/>
    <property type="match status" value="1"/>
</dbReference>
<accession>A0A1F7ZXA4</accession>
<name>A0A1F7ZXA4_9EURO</name>
<feature type="compositionally biased region" description="Basic residues" evidence="1">
    <location>
        <begin position="235"/>
        <end position="247"/>
    </location>
</feature>
<dbReference type="PANTHER" id="PTHR47843:SF3">
    <property type="entry name" value="BTB DOMAIN-CONTAINING PROTEIN"/>
    <property type="match status" value="1"/>
</dbReference>
<feature type="domain" description="BTB" evidence="2">
    <location>
        <begin position="15"/>
        <end position="83"/>
    </location>
</feature>
<proteinExistence type="predicted"/>
<protein>
    <recommendedName>
        <fullName evidence="2">BTB domain-containing protein</fullName>
    </recommendedName>
</protein>
<dbReference type="GeneID" id="34451187"/>
<organism evidence="3 4">
    <name type="scientific">Aspergillus bombycis</name>
    <dbReference type="NCBI Taxonomy" id="109264"/>
    <lineage>
        <taxon>Eukaryota</taxon>
        <taxon>Fungi</taxon>
        <taxon>Dikarya</taxon>
        <taxon>Ascomycota</taxon>
        <taxon>Pezizomycotina</taxon>
        <taxon>Eurotiomycetes</taxon>
        <taxon>Eurotiomycetidae</taxon>
        <taxon>Eurotiales</taxon>
        <taxon>Aspergillaceae</taxon>
        <taxon>Aspergillus</taxon>
    </lineage>
</organism>